<dbReference type="PIRSF" id="PIRSF038971">
    <property type="entry name" value="PhnM"/>
    <property type="match status" value="1"/>
</dbReference>
<gene>
    <name evidence="2" type="primary">phnM</name>
    <name evidence="2" type="ORF">MACH21_22900</name>
</gene>
<evidence type="ECO:0000259" key="1">
    <source>
        <dbReference type="Pfam" id="PF07969"/>
    </source>
</evidence>
<dbReference type="Pfam" id="PF07969">
    <property type="entry name" value="Amidohydro_3"/>
    <property type="match status" value="1"/>
</dbReference>
<organism evidence="2 3">
    <name type="scientific">Roseicyclus marinus</name>
    <dbReference type="NCBI Taxonomy" id="2161673"/>
    <lineage>
        <taxon>Bacteria</taxon>
        <taxon>Pseudomonadati</taxon>
        <taxon>Pseudomonadota</taxon>
        <taxon>Alphaproteobacteria</taxon>
        <taxon>Rhodobacterales</taxon>
        <taxon>Roseobacteraceae</taxon>
        <taxon>Roseicyclus</taxon>
    </lineage>
</organism>
<dbReference type="GO" id="GO:0019700">
    <property type="term" value="P:organic phosphonate catabolic process"/>
    <property type="evidence" value="ECO:0007669"/>
    <property type="project" value="InterPro"/>
</dbReference>
<dbReference type="InterPro" id="IPR032466">
    <property type="entry name" value="Metal_Hydrolase"/>
</dbReference>
<evidence type="ECO:0000313" key="2">
    <source>
        <dbReference type="EMBL" id="BDW86113.1"/>
    </source>
</evidence>
<accession>A0AA48KKQ2</accession>
<dbReference type="RefSeq" id="WP_338272011.1">
    <property type="nucleotide sequence ID" value="NZ_AP027266.1"/>
</dbReference>
<dbReference type="Gene3D" id="3.20.20.140">
    <property type="entry name" value="Metal-dependent hydrolases"/>
    <property type="match status" value="1"/>
</dbReference>
<dbReference type="InterPro" id="IPR012696">
    <property type="entry name" value="PhnM"/>
</dbReference>
<dbReference type="EMBL" id="AP027266">
    <property type="protein sequence ID" value="BDW86113.1"/>
    <property type="molecule type" value="Genomic_DNA"/>
</dbReference>
<dbReference type="Gene3D" id="2.30.40.10">
    <property type="entry name" value="Urease, subunit C, domain 1"/>
    <property type="match status" value="1"/>
</dbReference>
<dbReference type="AlphaFoldDB" id="A0AA48KKQ2"/>
<dbReference type="InterPro" id="IPR051781">
    <property type="entry name" value="Metallo-dep_Hydrolase"/>
</dbReference>
<dbReference type="SUPFAM" id="SSF51338">
    <property type="entry name" value="Composite domain of metallo-dependent hydrolases"/>
    <property type="match status" value="1"/>
</dbReference>
<dbReference type="KEGG" id="rmai:MACH21_22900"/>
<name>A0AA48KKQ2_9RHOB</name>
<dbReference type="InterPro" id="IPR011059">
    <property type="entry name" value="Metal-dep_hydrolase_composite"/>
</dbReference>
<feature type="domain" description="Amidohydrolase 3" evidence="1">
    <location>
        <begin position="74"/>
        <end position="354"/>
    </location>
</feature>
<dbReference type="PANTHER" id="PTHR43135">
    <property type="entry name" value="ALPHA-D-RIBOSE 1-METHYLPHOSPHONATE 5-TRIPHOSPHATE DIPHOSPHATASE"/>
    <property type="match status" value="1"/>
</dbReference>
<reference evidence="2 3" key="1">
    <citation type="submission" date="2023-01" db="EMBL/GenBank/DDBJ databases">
        <title>Complete genome sequence of Roseicyclus marinus strain Dej080120_10.</title>
        <authorList>
            <person name="Ueki S."/>
            <person name="Maruyama F."/>
        </authorList>
    </citation>
    <scope>NUCLEOTIDE SEQUENCE [LARGE SCALE GENOMIC DNA]</scope>
    <source>
        <strain evidence="2 3">Dej080120_10</strain>
    </source>
</reference>
<dbReference type="SUPFAM" id="SSF51556">
    <property type="entry name" value="Metallo-dependent hydrolases"/>
    <property type="match status" value="1"/>
</dbReference>
<dbReference type="PANTHER" id="PTHR43135:SF3">
    <property type="entry name" value="ALPHA-D-RIBOSE 1-METHYLPHOSPHONATE 5-TRIPHOSPHATE DIPHOSPHATASE"/>
    <property type="match status" value="1"/>
</dbReference>
<dbReference type="InterPro" id="IPR013108">
    <property type="entry name" value="Amidohydro_3"/>
</dbReference>
<dbReference type="GO" id="GO:0016810">
    <property type="term" value="F:hydrolase activity, acting on carbon-nitrogen (but not peptide) bonds"/>
    <property type="evidence" value="ECO:0007669"/>
    <property type="project" value="InterPro"/>
</dbReference>
<dbReference type="NCBIfam" id="NF011987">
    <property type="entry name" value="PRK15446.2-3"/>
    <property type="match status" value="1"/>
</dbReference>
<keyword evidence="3" id="KW-1185">Reference proteome</keyword>
<dbReference type="Proteomes" id="UP001337723">
    <property type="component" value="Chromosome"/>
</dbReference>
<protein>
    <submittedName>
        <fullName evidence="2">Alpha-D-ribose 1-methylphosphonate 5-triphosphate diphosphatase</fullName>
    </submittedName>
</protein>
<sequence length="377" mass="39992">MHDLPPLRLTGAEVLLSDGFARTDLSLAEGKITGGGGRAIDLSGFRILPGIIDLHGDGFERHMAPRRGAVETPAMGLAALDAECGACGITTAILAQFWSWEGGMRGPDFAMALAEALAAARPLTDMALQLRVETHMLDTLGAMRDLVTRFGIRYVVWNDHLPHKELAAGKRPPRLTGQALKAGRSPEAHHALLQSLHANGPQVMETLAPIAAAFAAQGIRMASHDDHTPADRAKFRAIGAHISEFPETLAAAEAAKAHGDPVIMGAPNVVRGGSHSGKIAAEALVEAGLVDALVSDYHYPSLARAALRLSERYGWSKAWSLVSDGPARLMGWTDRGRIAEGLRADLVILDERNRIAGTIAGGQVSWMAGPLAARWLA</sequence>
<proteinExistence type="predicted"/>
<evidence type="ECO:0000313" key="3">
    <source>
        <dbReference type="Proteomes" id="UP001337723"/>
    </source>
</evidence>